<dbReference type="EMBL" id="CP146203">
    <property type="protein sequence ID" value="XBH22659.1"/>
    <property type="molecule type" value="Genomic_DNA"/>
</dbReference>
<evidence type="ECO:0000256" key="1">
    <source>
        <dbReference type="ARBA" id="ARBA00004141"/>
    </source>
</evidence>
<comment type="subcellular location">
    <subcellularLocation>
        <location evidence="1">Membrane</location>
        <topology evidence="1">Multi-pass membrane protein</topology>
    </subcellularLocation>
</comment>
<name>A0AAU7DZ84_9MICO</name>
<dbReference type="Pfam" id="PF00122">
    <property type="entry name" value="E1-E2_ATPase"/>
    <property type="match status" value="1"/>
</dbReference>
<dbReference type="InterPro" id="IPR004014">
    <property type="entry name" value="ATPase_P-typ_cation-transptr_N"/>
</dbReference>
<dbReference type="Gene3D" id="1.20.1110.10">
    <property type="entry name" value="Calcium-transporting ATPase, transmembrane domain"/>
    <property type="match status" value="1"/>
</dbReference>
<evidence type="ECO:0000313" key="3">
    <source>
        <dbReference type="EMBL" id="XBH22659.1"/>
    </source>
</evidence>
<evidence type="ECO:0000259" key="2">
    <source>
        <dbReference type="SMART" id="SM00831"/>
    </source>
</evidence>
<dbReference type="AlphaFoldDB" id="A0AAU7DZ84"/>
<reference evidence="3" key="1">
    <citation type="submission" date="2024-02" db="EMBL/GenBank/DDBJ databases">
        <title>Tomenella chthoni gen. nov. sp. nov., a member of the family Jonesiaceae isolated from bat guano.</title>
        <authorList>
            <person name="Miller S.L."/>
            <person name="King J."/>
            <person name="Sankaranarayanan K."/>
            <person name="Lawson P.A."/>
        </authorList>
    </citation>
    <scope>NUCLEOTIDE SEQUENCE</scope>
    <source>
        <strain evidence="3">BS-20</strain>
    </source>
</reference>
<dbReference type="InterPro" id="IPR023298">
    <property type="entry name" value="ATPase_P-typ_TM_dom_sf"/>
</dbReference>
<gene>
    <name evidence="3" type="ORF">V5R04_05415</name>
</gene>
<dbReference type="SUPFAM" id="SSF81653">
    <property type="entry name" value="Calcium ATPase, transduction domain A"/>
    <property type="match status" value="1"/>
</dbReference>
<sequence>MAKLPVTTSVAPGHEISFWALSAAQALAANDSNADGLSTSQVESRLAQSGRNELPTVARDPLWKRIARQFDNILIYILLISAGLKAILGDWIDVVVIVAVTIINAAIGFIQEGKAEGSLDAIRTMLAPHATAKRDGHWVTLPATELVPGDVVRVKSGDLIPADLRLINSVNRRSSMTLHRLNYCQPPSD</sequence>
<dbReference type="InterPro" id="IPR059000">
    <property type="entry name" value="ATPase_P-type_domA"/>
</dbReference>
<proteinExistence type="predicted"/>
<dbReference type="SUPFAM" id="SSF81665">
    <property type="entry name" value="Calcium ATPase, transmembrane domain M"/>
    <property type="match status" value="1"/>
</dbReference>
<dbReference type="InterPro" id="IPR008250">
    <property type="entry name" value="ATPase_P-typ_transduc_dom_A_sf"/>
</dbReference>
<dbReference type="PANTHER" id="PTHR42861">
    <property type="entry name" value="CALCIUM-TRANSPORTING ATPASE"/>
    <property type="match status" value="1"/>
</dbReference>
<dbReference type="Gene3D" id="2.70.150.10">
    <property type="entry name" value="Calcium-transporting ATPase, cytoplasmic transduction domain A"/>
    <property type="match status" value="1"/>
</dbReference>
<dbReference type="SMART" id="SM00831">
    <property type="entry name" value="Cation_ATPase_N"/>
    <property type="match status" value="1"/>
</dbReference>
<dbReference type="Pfam" id="PF00690">
    <property type="entry name" value="Cation_ATPase_N"/>
    <property type="match status" value="1"/>
</dbReference>
<protein>
    <submittedName>
        <fullName evidence="3">Cation-transporting P-type ATPase</fullName>
    </submittedName>
</protein>
<feature type="domain" description="Cation-transporting P-type ATPase N-terminal" evidence="2">
    <location>
        <begin position="17"/>
        <end position="90"/>
    </location>
</feature>
<accession>A0AAU7DZ84</accession>
<organism evidence="3">
    <name type="scientific">Jonesiaceae bacterium BS-20</name>
    <dbReference type="NCBI Taxonomy" id="3120821"/>
    <lineage>
        <taxon>Bacteria</taxon>
        <taxon>Bacillati</taxon>
        <taxon>Actinomycetota</taxon>
        <taxon>Actinomycetes</taxon>
        <taxon>Micrococcales</taxon>
        <taxon>Jonesiaceae</taxon>
    </lineage>
</organism>